<dbReference type="SUPFAM" id="SSF82784">
    <property type="entry name" value="OsmC-like"/>
    <property type="match status" value="2"/>
</dbReference>
<dbReference type="OrthoDB" id="9789573at2"/>
<name>A0A5N5W2Y3_STRMB</name>
<dbReference type="PANTHER" id="PTHR35368:SF1">
    <property type="entry name" value="HYDROPEROXIDE REDUCTASE"/>
    <property type="match status" value="1"/>
</dbReference>
<gene>
    <name evidence="1" type="ORF">FRZ00_24775</name>
</gene>
<reference evidence="1 2" key="1">
    <citation type="journal article" date="2019" name="Microb. Cell Fact.">
        <title>Exploring novel herbicidin analogues by transcriptional regulator overexpression and MS/MS molecular networking.</title>
        <authorList>
            <person name="Shi Y."/>
            <person name="Gu R."/>
            <person name="Li Y."/>
            <person name="Wang X."/>
            <person name="Ren W."/>
            <person name="Li X."/>
            <person name="Wang L."/>
            <person name="Xie Y."/>
            <person name="Hong B."/>
        </authorList>
    </citation>
    <scope>NUCLEOTIDE SEQUENCE [LARGE SCALE GENOMIC DNA]</scope>
    <source>
        <strain evidence="1 2">US-43</strain>
    </source>
</reference>
<proteinExistence type="predicted"/>
<dbReference type="EMBL" id="VOKX01000098">
    <property type="protein sequence ID" value="KAB7836982.1"/>
    <property type="molecule type" value="Genomic_DNA"/>
</dbReference>
<comment type="caution">
    <text evidence="1">The sequence shown here is derived from an EMBL/GenBank/DDBJ whole genome shotgun (WGS) entry which is preliminary data.</text>
</comment>
<evidence type="ECO:0000313" key="1">
    <source>
        <dbReference type="EMBL" id="KAB7836982.1"/>
    </source>
</evidence>
<dbReference type="AlphaFoldDB" id="A0A5N5W2Y3"/>
<sequence length="330" mass="34211">MRNSFNTAGFSEVVHEIRNDPAQAAFLYTAEAQSSPYRGLSARIGPALFGTVKSARRFSVELRDVSDAPGADGPLPMHLALTGIASCALTTLVGGGSAQSVVFESADMDIAWDGGAVASRIDVGGVPDDATVAELVDQVERFSPNYTTLTRPVPVALRHGPGAAPASAGTAEGAPAAGRPAACQVRWISGTQLTSAPLGPEPGEELRVDAPKQLTGVDWGPNPQEYLLMGLAADVASHLGRLARELTGRAVTWRVAVRGTEDVGGLLQADPSAVVQLQDMECAVAEPAGLSGTELEKVVAAAWAASEVRYLIEAAPAVRLTSHRVESCPV</sequence>
<evidence type="ECO:0008006" key="3">
    <source>
        <dbReference type="Google" id="ProtNLM"/>
    </source>
</evidence>
<organism evidence="1 2">
    <name type="scientific">Streptomyces mobaraensis</name>
    <name type="common">Streptoverticillium mobaraense</name>
    <dbReference type="NCBI Taxonomy" id="35621"/>
    <lineage>
        <taxon>Bacteria</taxon>
        <taxon>Bacillati</taxon>
        <taxon>Actinomycetota</taxon>
        <taxon>Actinomycetes</taxon>
        <taxon>Kitasatosporales</taxon>
        <taxon>Streptomycetaceae</taxon>
        <taxon>Streptomyces</taxon>
    </lineage>
</organism>
<dbReference type="Gene3D" id="3.30.300.20">
    <property type="match status" value="2"/>
</dbReference>
<dbReference type="RefSeq" id="WP_152265000.1">
    <property type="nucleotide sequence ID" value="NZ_VOKX01000098.1"/>
</dbReference>
<dbReference type="InterPro" id="IPR052924">
    <property type="entry name" value="OsmC/Ohr_hydroprdx_reductase"/>
</dbReference>
<dbReference type="InterPro" id="IPR036102">
    <property type="entry name" value="OsmC/Ohrsf"/>
</dbReference>
<protein>
    <recommendedName>
        <fullName evidence="3">OsmC family protein</fullName>
    </recommendedName>
</protein>
<dbReference type="InterPro" id="IPR015946">
    <property type="entry name" value="KH_dom-like_a/b"/>
</dbReference>
<dbReference type="Proteomes" id="UP000327000">
    <property type="component" value="Unassembled WGS sequence"/>
</dbReference>
<keyword evidence="2" id="KW-1185">Reference proteome</keyword>
<dbReference type="PANTHER" id="PTHR35368">
    <property type="entry name" value="HYDROPEROXIDE REDUCTASE"/>
    <property type="match status" value="1"/>
</dbReference>
<evidence type="ECO:0000313" key="2">
    <source>
        <dbReference type="Proteomes" id="UP000327000"/>
    </source>
</evidence>
<accession>A0A5N5W2Y3</accession>